<dbReference type="EMBL" id="CP001087">
    <property type="protein sequence ID" value="ACN17543.1"/>
    <property type="molecule type" value="Genomic_DNA"/>
</dbReference>
<dbReference type="HOGENOM" id="CLU_081840_3_2_7"/>
<dbReference type="Gene3D" id="3.40.630.30">
    <property type="match status" value="1"/>
</dbReference>
<protein>
    <submittedName>
        <fullName evidence="2">Acetyltransferase</fullName>
    </submittedName>
</protein>
<proteinExistence type="predicted"/>
<dbReference type="GO" id="GO:0016747">
    <property type="term" value="F:acyltransferase activity, transferring groups other than amino-acyl groups"/>
    <property type="evidence" value="ECO:0007669"/>
    <property type="project" value="InterPro"/>
</dbReference>
<evidence type="ECO:0000313" key="2">
    <source>
        <dbReference type="EMBL" id="ACN17543.1"/>
    </source>
</evidence>
<dbReference type="Proteomes" id="UP000000442">
    <property type="component" value="Chromosome"/>
</dbReference>
<dbReference type="CDD" id="cd04301">
    <property type="entry name" value="NAT_SF"/>
    <property type="match status" value="1"/>
</dbReference>
<accession>C0QF42</accession>
<keyword evidence="3" id="KW-1185">Reference proteome</keyword>
<reference evidence="2 3" key="1">
    <citation type="journal article" date="2009" name="Environ. Microbiol.">
        <title>Genome sequence of Desulfobacterium autotrophicum HRM2, a marine sulfate reducer oxidizing organic carbon completely to carbon dioxide.</title>
        <authorList>
            <person name="Strittmatter A.W."/>
            <person name="Liesegang H."/>
            <person name="Rabus R."/>
            <person name="Decker I."/>
            <person name="Amann J."/>
            <person name="Andres S."/>
            <person name="Henne A."/>
            <person name="Fricke W.F."/>
            <person name="Martinez-Arias R."/>
            <person name="Bartels D."/>
            <person name="Goesmann A."/>
            <person name="Krause L."/>
            <person name="Puehler A."/>
            <person name="Klenk H.P."/>
            <person name="Richter M."/>
            <person name="Schuler M."/>
            <person name="Gloeckner F.O."/>
            <person name="Meyerdierks A."/>
            <person name="Gottschalk G."/>
            <person name="Amann R."/>
        </authorList>
    </citation>
    <scope>NUCLEOTIDE SEQUENCE [LARGE SCALE GENOMIC DNA]</scope>
    <source>
        <strain evidence="3">ATCC 43914 / DSM 3382 / HRM2</strain>
    </source>
</reference>
<organism evidence="2 3">
    <name type="scientific">Desulforapulum autotrophicum (strain ATCC 43914 / DSM 3382 / VKM B-1955 / HRM2)</name>
    <name type="common">Desulfobacterium autotrophicum</name>
    <dbReference type="NCBI Taxonomy" id="177437"/>
    <lineage>
        <taxon>Bacteria</taxon>
        <taxon>Pseudomonadati</taxon>
        <taxon>Thermodesulfobacteriota</taxon>
        <taxon>Desulfobacteria</taxon>
        <taxon>Desulfobacterales</taxon>
        <taxon>Desulfobacteraceae</taxon>
        <taxon>Desulforapulum</taxon>
    </lineage>
</organism>
<dbReference type="InterPro" id="IPR000182">
    <property type="entry name" value="GNAT_dom"/>
</dbReference>
<dbReference type="AlphaFoldDB" id="C0QF42"/>
<dbReference type="KEGG" id="dat:HRM2_44870"/>
<dbReference type="eggNOG" id="COG3153">
    <property type="taxonomic scope" value="Bacteria"/>
</dbReference>
<dbReference type="OrthoDB" id="9797178at2"/>
<gene>
    <name evidence="2" type="ordered locus">HRM2_44870</name>
</gene>
<feature type="domain" description="N-acetyltransferase" evidence="1">
    <location>
        <begin position="1"/>
        <end position="145"/>
    </location>
</feature>
<dbReference type="InterPro" id="IPR016181">
    <property type="entry name" value="Acyl_CoA_acyltransferase"/>
</dbReference>
<name>C0QF42_DESAH</name>
<dbReference type="RefSeq" id="WP_015906257.1">
    <property type="nucleotide sequence ID" value="NC_012108.1"/>
</dbReference>
<dbReference type="Pfam" id="PF13508">
    <property type="entry name" value="Acetyltransf_7"/>
    <property type="match status" value="1"/>
</dbReference>
<dbReference type="SUPFAM" id="SSF55729">
    <property type="entry name" value="Acyl-CoA N-acyltransferases (Nat)"/>
    <property type="match status" value="1"/>
</dbReference>
<dbReference type="STRING" id="177437.HRM2_44870"/>
<evidence type="ECO:0000313" key="3">
    <source>
        <dbReference type="Proteomes" id="UP000000442"/>
    </source>
</evidence>
<evidence type="ECO:0000259" key="1">
    <source>
        <dbReference type="PROSITE" id="PS51186"/>
    </source>
</evidence>
<sequence length="159" mass="18030">MKIRKPTTENFSKVSGLLSSAFPKSQFEKKLVENFHANQTPIHEWVCIHVNKVIAYIAFSNAYKGEQICGLHLAPLAVAPEFQRQGIGSELVKFALRQKQIKESPLFVLGNPEFYQRFGFRQCATPLCPFDKNNRHFLSLGNTTTDAFTVGYEPEFTNS</sequence>
<dbReference type="PROSITE" id="PS51186">
    <property type="entry name" value="GNAT"/>
    <property type="match status" value="1"/>
</dbReference>